<name>A0A845KZ22_9FIRM</name>
<dbReference type="GO" id="GO:0046872">
    <property type="term" value="F:metal ion binding"/>
    <property type="evidence" value="ECO:0007669"/>
    <property type="project" value="UniProtKB-KW"/>
</dbReference>
<dbReference type="Gene3D" id="3.10.20.30">
    <property type="match status" value="1"/>
</dbReference>
<dbReference type="InterPro" id="IPR012675">
    <property type="entry name" value="Beta-grasp_dom_sf"/>
</dbReference>
<dbReference type="SUPFAM" id="SSF54292">
    <property type="entry name" value="2Fe-2S ferredoxin-like"/>
    <property type="match status" value="1"/>
</dbReference>
<evidence type="ECO:0000256" key="1">
    <source>
        <dbReference type="ARBA" id="ARBA00010914"/>
    </source>
</evidence>
<dbReference type="GO" id="GO:0009055">
    <property type="term" value="F:electron transfer activity"/>
    <property type="evidence" value="ECO:0007669"/>
    <property type="project" value="TreeGrafter"/>
</dbReference>
<keyword evidence="3" id="KW-0479">Metal-binding</keyword>
<reference evidence="8 9" key="1">
    <citation type="submission" date="2020-01" db="EMBL/GenBank/DDBJ databases">
        <title>Whole-genome sequence of Heliobacterium undosum DSM 13378.</title>
        <authorList>
            <person name="Kyndt J.A."/>
            <person name="Meyer T.E."/>
        </authorList>
    </citation>
    <scope>NUCLEOTIDE SEQUENCE [LARGE SCALE GENOMIC DNA]</scope>
    <source>
        <strain evidence="8 9">DSM 13378</strain>
    </source>
</reference>
<evidence type="ECO:0000256" key="2">
    <source>
        <dbReference type="ARBA" id="ARBA00022714"/>
    </source>
</evidence>
<keyword evidence="5" id="KW-0411">Iron-sulfur</keyword>
<dbReference type="AlphaFoldDB" id="A0A845KZ22"/>
<evidence type="ECO:0000256" key="6">
    <source>
        <dbReference type="ARBA" id="ARBA00034078"/>
    </source>
</evidence>
<keyword evidence="2" id="KW-0001">2Fe-2S</keyword>
<proteinExistence type="inferred from homology"/>
<evidence type="ECO:0000259" key="7">
    <source>
        <dbReference type="PROSITE" id="PS51085"/>
    </source>
</evidence>
<dbReference type="PROSITE" id="PS51085">
    <property type="entry name" value="2FE2S_FER_2"/>
    <property type="match status" value="1"/>
</dbReference>
<dbReference type="Pfam" id="PF00111">
    <property type="entry name" value="Fer2"/>
    <property type="match status" value="1"/>
</dbReference>
<evidence type="ECO:0000313" key="8">
    <source>
        <dbReference type="EMBL" id="MZP29247.1"/>
    </source>
</evidence>
<keyword evidence="9" id="KW-1185">Reference proteome</keyword>
<dbReference type="PANTHER" id="PTHR23426">
    <property type="entry name" value="FERREDOXIN/ADRENODOXIN"/>
    <property type="match status" value="1"/>
</dbReference>
<evidence type="ECO:0000256" key="5">
    <source>
        <dbReference type="ARBA" id="ARBA00023014"/>
    </source>
</evidence>
<dbReference type="CDD" id="cd00207">
    <property type="entry name" value="fer2"/>
    <property type="match status" value="1"/>
</dbReference>
<dbReference type="InterPro" id="IPR001055">
    <property type="entry name" value="Adrenodoxin-like"/>
</dbReference>
<dbReference type="GO" id="GO:0140647">
    <property type="term" value="P:P450-containing electron transport chain"/>
    <property type="evidence" value="ECO:0007669"/>
    <property type="project" value="InterPro"/>
</dbReference>
<dbReference type="GO" id="GO:0051537">
    <property type="term" value="F:2 iron, 2 sulfur cluster binding"/>
    <property type="evidence" value="ECO:0007669"/>
    <property type="project" value="UniProtKB-KW"/>
</dbReference>
<organism evidence="8 9">
    <name type="scientific">Heliomicrobium undosum</name>
    <dbReference type="NCBI Taxonomy" id="121734"/>
    <lineage>
        <taxon>Bacteria</taxon>
        <taxon>Bacillati</taxon>
        <taxon>Bacillota</taxon>
        <taxon>Clostridia</taxon>
        <taxon>Eubacteriales</taxon>
        <taxon>Heliobacteriaceae</taxon>
        <taxon>Heliomicrobium</taxon>
    </lineage>
</organism>
<comment type="caution">
    <text evidence="8">The sequence shown here is derived from an EMBL/GenBank/DDBJ whole genome shotgun (WGS) entry which is preliminary data.</text>
</comment>
<dbReference type="InterPro" id="IPR006058">
    <property type="entry name" value="2Fe2S_fd_BS"/>
</dbReference>
<sequence length="93" mass="10059">MIPVVFVTSQGDVTVEAEEGATLLEVGHANGVDIEYSCKDGRCGVCQVTVLEGEANLSEPDIDEVDELFDRIDDGVRLACKARILGPVRVRVR</sequence>
<dbReference type="PANTHER" id="PTHR23426:SF65">
    <property type="entry name" value="FERREDOXIN-2, MITOCHONDRIAL"/>
    <property type="match status" value="1"/>
</dbReference>
<comment type="cofactor">
    <cofactor evidence="6">
        <name>[2Fe-2S] cluster</name>
        <dbReference type="ChEBI" id="CHEBI:190135"/>
    </cofactor>
</comment>
<dbReference type="OrthoDB" id="9810588at2"/>
<feature type="domain" description="2Fe-2S ferredoxin-type" evidence="7">
    <location>
        <begin position="2"/>
        <end position="93"/>
    </location>
</feature>
<dbReference type="PROSITE" id="PS00197">
    <property type="entry name" value="2FE2S_FER_1"/>
    <property type="match status" value="1"/>
</dbReference>
<dbReference type="InterPro" id="IPR036010">
    <property type="entry name" value="2Fe-2S_ferredoxin-like_sf"/>
</dbReference>
<evidence type="ECO:0000313" key="9">
    <source>
        <dbReference type="Proteomes" id="UP000463470"/>
    </source>
</evidence>
<evidence type="ECO:0000256" key="4">
    <source>
        <dbReference type="ARBA" id="ARBA00023004"/>
    </source>
</evidence>
<dbReference type="EMBL" id="WXEY01000004">
    <property type="protein sequence ID" value="MZP29247.1"/>
    <property type="molecule type" value="Genomic_DNA"/>
</dbReference>
<comment type="similarity">
    <text evidence="1">Belongs to the adrenodoxin/putidaredoxin family.</text>
</comment>
<dbReference type="RefSeq" id="WP_161256322.1">
    <property type="nucleotide sequence ID" value="NZ_WXEY01000004.1"/>
</dbReference>
<keyword evidence="4" id="KW-0408">Iron</keyword>
<accession>A0A845KZ22</accession>
<dbReference type="InterPro" id="IPR001041">
    <property type="entry name" value="2Fe-2S_ferredoxin-type"/>
</dbReference>
<protein>
    <submittedName>
        <fullName evidence="8">2Fe-2S iron-sulfur cluster binding domain-containing protein</fullName>
    </submittedName>
</protein>
<gene>
    <name evidence="8" type="ORF">GTO91_05945</name>
</gene>
<dbReference type="Proteomes" id="UP000463470">
    <property type="component" value="Unassembled WGS sequence"/>
</dbReference>
<evidence type="ECO:0000256" key="3">
    <source>
        <dbReference type="ARBA" id="ARBA00022723"/>
    </source>
</evidence>